<name>A0A3M7SM06_BRAPC</name>
<organism evidence="1 2">
    <name type="scientific">Brachionus plicatilis</name>
    <name type="common">Marine rotifer</name>
    <name type="synonym">Brachionus muelleri</name>
    <dbReference type="NCBI Taxonomy" id="10195"/>
    <lineage>
        <taxon>Eukaryota</taxon>
        <taxon>Metazoa</taxon>
        <taxon>Spiralia</taxon>
        <taxon>Gnathifera</taxon>
        <taxon>Rotifera</taxon>
        <taxon>Eurotatoria</taxon>
        <taxon>Monogononta</taxon>
        <taxon>Pseudotrocha</taxon>
        <taxon>Ploima</taxon>
        <taxon>Brachionidae</taxon>
        <taxon>Brachionus</taxon>
    </lineage>
</organism>
<sequence>MRIQASSCAKQTSFLRRLHNLPLKKTKSMVGRPRRCPIYVPTASYSPPSPLGFSLMANPSCGTPCRISFGLGQVH</sequence>
<evidence type="ECO:0000313" key="1">
    <source>
        <dbReference type="EMBL" id="RNA36841.1"/>
    </source>
</evidence>
<evidence type="ECO:0000313" key="2">
    <source>
        <dbReference type="Proteomes" id="UP000276133"/>
    </source>
</evidence>
<gene>
    <name evidence="1" type="ORF">BpHYR1_001758</name>
</gene>
<keyword evidence="2" id="KW-1185">Reference proteome</keyword>
<dbReference type="Proteomes" id="UP000276133">
    <property type="component" value="Unassembled WGS sequence"/>
</dbReference>
<proteinExistence type="predicted"/>
<accession>A0A3M7SM06</accession>
<protein>
    <submittedName>
        <fullName evidence="1">Uncharacterized protein</fullName>
    </submittedName>
</protein>
<comment type="caution">
    <text evidence="1">The sequence shown here is derived from an EMBL/GenBank/DDBJ whole genome shotgun (WGS) entry which is preliminary data.</text>
</comment>
<dbReference type="EMBL" id="REGN01001118">
    <property type="protein sequence ID" value="RNA36841.1"/>
    <property type="molecule type" value="Genomic_DNA"/>
</dbReference>
<dbReference type="AlphaFoldDB" id="A0A3M7SM06"/>
<reference evidence="1 2" key="1">
    <citation type="journal article" date="2018" name="Sci. Rep.">
        <title>Genomic signatures of local adaptation to the degree of environmental predictability in rotifers.</title>
        <authorList>
            <person name="Franch-Gras L."/>
            <person name="Hahn C."/>
            <person name="Garcia-Roger E.M."/>
            <person name="Carmona M.J."/>
            <person name="Serra M."/>
            <person name="Gomez A."/>
        </authorList>
    </citation>
    <scope>NUCLEOTIDE SEQUENCE [LARGE SCALE GENOMIC DNA]</scope>
    <source>
        <strain evidence="1">HYR1</strain>
    </source>
</reference>